<dbReference type="GO" id="GO:0008556">
    <property type="term" value="F:P-type potassium transmembrane transporter activity"/>
    <property type="evidence" value="ECO:0007669"/>
    <property type="project" value="InterPro"/>
</dbReference>
<dbReference type="EMBL" id="VHQG01000002">
    <property type="protein sequence ID" value="TPW76427.1"/>
    <property type="molecule type" value="Genomic_DNA"/>
</dbReference>
<dbReference type="Proteomes" id="UP000316252">
    <property type="component" value="Unassembled WGS sequence"/>
</dbReference>
<keyword evidence="1" id="KW-0812">Transmembrane</keyword>
<evidence type="ECO:0000256" key="1">
    <source>
        <dbReference type="SAM" id="Phobius"/>
    </source>
</evidence>
<organism evidence="2 3">
    <name type="scientific">Schumannella soli</name>
    <dbReference type="NCBI Taxonomy" id="2590779"/>
    <lineage>
        <taxon>Bacteria</taxon>
        <taxon>Bacillati</taxon>
        <taxon>Actinomycetota</taxon>
        <taxon>Actinomycetes</taxon>
        <taxon>Micrococcales</taxon>
        <taxon>Microbacteriaceae</taxon>
        <taxon>Schumannella</taxon>
    </lineage>
</organism>
<keyword evidence="1" id="KW-0472">Membrane</keyword>
<dbReference type="Pfam" id="PF09604">
    <property type="entry name" value="Potass_KdpF"/>
    <property type="match status" value="1"/>
</dbReference>
<dbReference type="RefSeq" id="WP_141163783.1">
    <property type="nucleotide sequence ID" value="NZ_VHQG01000002.1"/>
</dbReference>
<reference evidence="2 3" key="1">
    <citation type="submission" date="2019-06" db="EMBL/GenBank/DDBJ databases">
        <authorList>
            <person name="Li F."/>
        </authorList>
    </citation>
    <scope>NUCLEOTIDE SEQUENCE [LARGE SCALE GENOMIC DNA]</scope>
    <source>
        <strain evidence="2 3">10F1D-1</strain>
    </source>
</reference>
<dbReference type="InterPro" id="IPR011726">
    <property type="entry name" value="KdpF"/>
</dbReference>
<feature type="transmembrane region" description="Helical" evidence="1">
    <location>
        <begin position="6"/>
        <end position="24"/>
    </location>
</feature>
<keyword evidence="3" id="KW-1185">Reference proteome</keyword>
<keyword evidence="1" id="KW-1133">Transmembrane helix</keyword>
<dbReference type="NCBIfam" id="TIGR02115">
    <property type="entry name" value="potass_kdpF"/>
    <property type="match status" value="1"/>
</dbReference>
<sequence>MIVLTVLAAVLGVAALGYLVVALLKPERF</sequence>
<accession>A0A506Y4V2</accession>
<protein>
    <submittedName>
        <fullName evidence="2">K(+)-transporting ATPase subunit F</fullName>
    </submittedName>
</protein>
<gene>
    <name evidence="2" type="primary">kdpF</name>
    <name evidence="2" type="ORF">FJ657_11700</name>
</gene>
<evidence type="ECO:0000313" key="2">
    <source>
        <dbReference type="EMBL" id="TPW76427.1"/>
    </source>
</evidence>
<dbReference type="AlphaFoldDB" id="A0A506Y4V2"/>
<dbReference type="GO" id="GO:0005886">
    <property type="term" value="C:plasma membrane"/>
    <property type="evidence" value="ECO:0007669"/>
    <property type="project" value="InterPro"/>
</dbReference>
<proteinExistence type="predicted"/>
<name>A0A506Y4V2_9MICO</name>
<evidence type="ECO:0000313" key="3">
    <source>
        <dbReference type="Proteomes" id="UP000316252"/>
    </source>
</evidence>
<comment type="caution">
    <text evidence="2">The sequence shown here is derived from an EMBL/GenBank/DDBJ whole genome shotgun (WGS) entry which is preliminary data.</text>
</comment>